<dbReference type="CDD" id="cd16571">
    <property type="entry name" value="RING-HC_SIAHs"/>
    <property type="match status" value="1"/>
</dbReference>
<sequence>MFSETDELQTQSTVRVVEFEKNGSNCGFHLTRGKWDPYPWVSQVEDNSVSNLAGLKEGDCLLEVNGEDVVGRKICEIAEMIKTKSSQISLLVWNAGVDPYCSPEALCCGPIPNNLTRLSACMSTILAFLECPVCLETINPPTYQCDNGHLICIRCRSQSERCPVCRLRFNRGRSLLSDQVYNSVVDAFDLRDENKDTTAQKIQQIFKPKPKNKVIPNIKITQCHANKFLTRIMGKSSSVENLSSNCKFLSPSDSETLKIKSLSSNEIFQTETPTVSRAGSIRKISRRKNNSTTMDDSLTNISDFGTRPASFHGSIDFLNNTLEPNVTDDSSEALNRDDLAYYCPFQSKCSILVKENNIMEHFRTYHKGPLVQYFGNNIQISLRKLDSENCFMIITGQHIYFIKTCTTNKANCQTVSDSDKGDVFLWCWFLGSKEESKCYEMQVELKAQENQTIFRLRSSVSSLHSTSFYDIKEYNKGIFLNSGTLQLLEGFQDIMLNISIIPTDI</sequence>
<dbReference type="CDD" id="cd00136">
    <property type="entry name" value="PDZ_canonical"/>
    <property type="match status" value="1"/>
</dbReference>
<dbReference type="InterPro" id="IPR001841">
    <property type="entry name" value="Znf_RING"/>
</dbReference>
<gene>
    <name evidence="7" type="ORF">GWI33_016810</name>
</gene>
<keyword evidence="2 4" id="KW-0863">Zinc-finger</keyword>
<proteinExistence type="predicted"/>
<dbReference type="EMBL" id="JAACXV010014123">
    <property type="protein sequence ID" value="KAF7270200.1"/>
    <property type="molecule type" value="Genomic_DNA"/>
</dbReference>
<dbReference type="GO" id="GO:0061630">
    <property type="term" value="F:ubiquitin protein ligase activity"/>
    <property type="evidence" value="ECO:0007669"/>
    <property type="project" value="TreeGrafter"/>
</dbReference>
<dbReference type="Gene3D" id="3.30.40.10">
    <property type="entry name" value="Zinc/RING finger domain, C3HC4 (zinc finger)"/>
    <property type="match status" value="1"/>
</dbReference>
<dbReference type="SUPFAM" id="SSF57850">
    <property type="entry name" value="RING/U-box"/>
    <property type="match status" value="1"/>
</dbReference>
<dbReference type="PROSITE" id="PS50106">
    <property type="entry name" value="PDZ"/>
    <property type="match status" value="1"/>
</dbReference>
<dbReference type="InterPro" id="IPR013083">
    <property type="entry name" value="Znf_RING/FYVE/PHD"/>
</dbReference>
<dbReference type="InterPro" id="IPR001478">
    <property type="entry name" value="PDZ"/>
</dbReference>
<dbReference type="InterPro" id="IPR041489">
    <property type="entry name" value="PDZ_6"/>
</dbReference>
<feature type="domain" description="PDZ" evidence="6">
    <location>
        <begin position="16"/>
        <end position="96"/>
    </location>
</feature>
<dbReference type="InterPro" id="IPR036034">
    <property type="entry name" value="PDZ_sf"/>
</dbReference>
<keyword evidence="3" id="KW-0862">Zinc</keyword>
<dbReference type="PROSITE" id="PS50089">
    <property type="entry name" value="ZF_RING_2"/>
    <property type="match status" value="1"/>
</dbReference>
<name>A0A834HXA0_RHYFE</name>
<dbReference type="SUPFAM" id="SSF50156">
    <property type="entry name" value="PDZ domain-like"/>
    <property type="match status" value="1"/>
</dbReference>
<dbReference type="OrthoDB" id="10009200at2759"/>
<dbReference type="InterPro" id="IPR049548">
    <property type="entry name" value="Sina-like_RING"/>
</dbReference>
<evidence type="ECO:0000256" key="2">
    <source>
        <dbReference type="ARBA" id="ARBA00022771"/>
    </source>
</evidence>
<keyword evidence="1" id="KW-0479">Metal-binding</keyword>
<protein>
    <submittedName>
        <fullName evidence="7">Uncharacterized protein</fullName>
    </submittedName>
</protein>
<evidence type="ECO:0000259" key="6">
    <source>
        <dbReference type="PROSITE" id="PS50106"/>
    </source>
</evidence>
<dbReference type="Proteomes" id="UP000625711">
    <property type="component" value="Unassembled WGS sequence"/>
</dbReference>
<feature type="domain" description="RING-type" evidence="5">
    <location>
        <begin position="131"/>
        <end position="166"/>
    </location>
</feature>
<dbReference type="Pfam" id="PF21362">
    <property type="entry name" value="Sina_RING"/>
    <property type="match status" value="1"/>
</dbReference>
<comment type="caution">
    <text evidence="7">The sequence shown here is derived from an EMBL/GenBank/DDBJ whole genome shotgun (WGS) entry which is preliminary data.</text>
</comment>
<dbReference type="GO" id="GO:0031624">
    <property type="term" value="F:ubiquitin conjugating enzyme binding"/>
    <property type="evidence" value="ECO:0007669"/>
    <property type="project" value="TreeGrafter"/>
</dbReference>
<keyword evidence="8" id="KW-1185">Reference proteome</keyword>
<dbReference type="Gene3D" id="2.30.42.10">
    <property type="match status" value="1"/>
</dbReference>
<dbReference type="SMART" id="SM00228">
    <property type="entry name" value="PDZ"/>
    <property type="match status" value="1"/>
</dbReference>
<evidence type="ECO:0000259" key="5">
    <source>
        <dbReference type="PROSITE" id="PS50089"/>
    </source>
</evidence>
<dbReference type="InterPro" id="IPR004162">
    <property type="entry name" value="SINA-like_animal"/>
</dbReference>
<evidence type="ECO:0000256" key="4">
    <source>
        <dbReference type="PROSITE-ProRule" id="PRU00175"/>
    </source>
</evidence>
<dbReference type="AlphaFoldDB" id="A0A834HXA0"/>
<evidence type="ECO:0000256" key="3">
    <source>
        <dbReference type="ARBA" id="ARBA00022833"/>
    </source>
</evidence>
<reference evidence="7" key="1">
    <citation type="submission" date="2020-08" db="EMBL/GenBank/DDBJ databases">
        <title>Genome sequencing and assembly of the red palm weevil Rhynchophorus ferrugineus.</title>
        <authorList>
            <person name="Dias G.B."/>
            <person name="Bergman C.M."/>
            <person name="Manee M."/>
        </authorList>
    </citation>
    <scope>NUCLEOTIDE SEQUENCE</scope>
    <source>
        <strain evidence="7">AA-2017</strain>
        <tissue evidence="7">Whole larva</tissue>
    </source>
</reference>
<evidence type="ECO:0000313" key="7">
    <source>
        <dbReference type="EMBL" id="KAF7270200.1"/>
    </source>
</evidence>
<dbReference type="GO" id="GO:0005737">
    <property type="term" value="C:cytoplasm"/>
    <property type="evidence" value="ECO:0007669"/>
    <property type="project" value="TreeGrafter"/>
</dbReference>
<dbReference type="GO" id="GO:0043161">
    <property type="term" value="P:proteasome-mediated ubiquitin-dependent protein catabolic process"/>
    <property type="evidence" value="ECO:0007669"/>
    <property type="project" value="TreeGrafter"/>
</dbReference>
<dbReference type="PANTHER" id="PTHR45877">
    <property type="entry name" value="E3 UBIQUITIN-PROTEIN LIGASE SIAH2"/>
    <property type="match status" value="1"/>
</dbReference>
<evidence type="ECO:0000313" key="8">
    <source>
        <dbReference type="Proteomes" id="UP000625711"/>
    </source>
</evidence>
<organism evidence="7 8">
    <name type="scientific">Rhynchophorus ferrugineus</name>
    <name type="common">Red palm weevil</name>
    <name type="synonym">Curculio ferrugineus</name>
    <dbReference type="NCBI Taxonomy" id="354439"/>
    <lineage>
        <taxon>Eukaryota</taxon>
        <taxon>Metazoa</taxon>
        <taxon>Ecdysozoa</taxon>
        <taxon>Arthropoda</taxon>
        <taxon>Hexapoda</taxon>
        <taxon>Insecta</taxon>
        <taxon>Pterygota</taxon>
        <taxon>Neoptera</taxon>
        <taxon>Endopterygota</taxon>
        <taxon>Coleoptera</taxon>
        <taxon>Polyphaga</taxon>
        <taxon>Cucujiformia</taxon>
        <taxon>Curculionidae</taxon>
        <taxon>Dryophthorinae</taxon>
        <taxon>Rhynchophorus</taxon>
    </lineage>
</organism>
<evidence type="ECO:0000256" key="1">
    <source>
        <dbReference type="ARBA" id="ARBA00022723"/>
    </source>
</evidence>
<accession>A0A834HXA0</accession>
<dbReference type="Pfam" id="PF17820">
    <property type="entry name" value="PDZ_6"/>
    <property type="match status" value="1"/>
</dbReference>
<dbReference type="GO" id="GO:0008270">
    <property type="term" value="F:zinc ion binding"/>
    <property type="evidence" value="ECO:0007669"/>
    <property type="project" value="UniProtKB-KW"/>
</dbReference>
<dbReference type="PANTHER" id="PTHR45877:SF2">
    <property type="entry name" value="E3 UBIQUITIN-PROTEIN LIGASE SINA-RELATED"/>
    <property type="match status" value="1"/>
</dbReference>